<sequence>MTDFPKDLDRSNHDDKALGPRLDRAILRAATWLRLKQWLGRHRYPMVLIVLPTLFTAFYFFLIAADQYQAEAHFVVHSSDTRSSGASMLQQMLQTTTGGAAMAEQFSVGDYLMSHDAVQALEAKMDLVAMFRAPEADPLARLWHEHPTDYQLLKYYRGMVSVYLDSSTGITTLKVRGFRPADAHRIASALLELGEKRVNDYNGRAEQDTIQVARDEVARAEKRVLAAQQQLTRFRLNTQDIDPQKSATGVLTVIAGLEKELADSRAQLASTSALLDANSPQRLAMNQRIKALEGQIRDQGARLTGNQGGLAPRLSNYEQLSLEKEVADREYAVSLDSLKAANLEAIRQHLFVSRVVEPNLPEEAEFPRRIIIVLSVFAILLVGYGIGWLIVAGTKEHAG</sequence>
<dbReference type="EMBL" id="SJTG01000003">
    <property type="protein sequence ID" value="TCI08961.1"/>
    <property type="molecule type" value="Genomic_DNA"/>
</dbReference>
<feature type="transmembrane region" description="Helical" evidence="2">
    <location>
        <begin position="44"/>
        <end position="65"/>
    </location>
</feature>
<dbReference type="Proteomes" id="UP000291822">
    <property type="component" value="Unassembled WGS sequence"/>
</dbReference>
<feature type="coiled-coil region" evidence="1">
    <location>
        <begin position="210"/>
        <end position="274"/>
    </location>
</feature>
<keyword evidence="4" id="KW-1185">Reference proteome</keyword>
<evidence type="ECO:0000256" key="2">
    <source>
        <dbReference type="SAM" id="Phobius"/>
    </source>
</evidence>
<comment type="caution">
    <text evidence="3">The sequence shown here is derived from an EMBL/GenBank/DDBJ whole genome shotgun (WGS) entry which is preliminary data.</text>
</comment>
<dbReference type="GO" id="GO:0005886">
    <property type="term" value="C:plasma membrane"/>
    <property type="evidence" value="ECO:0007669"/>
    <property type="project" value="TreeGrafter"/>
</dbReference>
<organism evidence="3 4">
    <name type="scientific">Dyella soli</name>
    <dbReference type="NCBI Taxonomy" id="522319"/>
    <lineage>
        <taxon>Bacteria</taxon>
        <taxon>Pseudomonadati</taxon>
        <taxon>Pseudomonadota</taxon>
        <taxon>Gammaproteobacteria</taxon>
        <taxon>Lysobacterales</taxon>
        <taxon>Rhodanobacteraceae</taxon>
        <taxon>Dyella</taxon>
    </lineage>
</organism>
<evidence type="ECO:0000313" key="4">
    <source>
        <dbReference type="Proteomes" id="UP000291822"/>
    </source>
</evidence>
<feature type="transmembrane region" description="Helical" evidence="2">
    <location>
        <begin position="370"/>
        <end position="391"/>
    </location>
</feature>
<dbReference type="InterPro" id="IPR050445">
    <property type="entry name" value="Bact_polysacc_biosynth/exp"/>
</dbReference>
<dbReference type="PANTHER" id="PTHR32309">
    <property type="entry name" value="TYROSINE-PROTEIN KINASE"/>
    <property type="match status" value="1"/>
</dbReference>
<evidence type="ECO:0008006" key="5">
    <source>
        <dbReference type="Google" id="ProtNLM"/>
    </source>
</evidence>
<dbReference type="RefSeq" id="WP_131410894.1">
    <property type="nucleotide sequence ID" value="NZ_SJTG01000003.1"/>
</dbReference>
<gene>
    <name evidence="3" type="ORF">EZM97_22225</name>
</gene>
<protein>
    <recommendedName>
        <fullName evidence="5">Lipopolysaccharide biosynthesis protein</fullName>
    </recommendedName>
</protein>
<dbReference type="PANTHER" id="PTHR32309:SF13">
    <property type="entry name" value="FERRIC ENTEROBACTIN TRANSPORT PROTEIN FEPE"/>
    <property type="match status" value="1"/>
</dbReference>
<dbReference type="AlphaFoldDB" id="A0A4R0YKA8"/>
<evidence type="ECO:0000256" key="1">
    <source>
        <dbReference type="SAM" id="Coils"/>
    </source>
</evidence>
<dbReference type="GO" id="GO:0004713">
    <property type="term" value="F:protein tyrosine kinase activity"/>
    <property type="evidence" value="ECO:0007669"/>
    <property type="project" value="TreeGrafter"/>
</dbReference>
<keyword evidence="1" id="KW-0175">Coiled coil</keyword>
<proteinExistence type="predicted"/>
<name>A0A4R0YKA8_9GAMM</name>
<accession>A0A4R0YKA8</accession>
<reference evidence="3 4" key="1">
    <citation type="submission" date="2019-02" db="EMBL/GenBank/DDBJ databases">
        <title>Dyella amyloliquefaciens sp. nov., isolated from forest soil.</title>
        <authorList>
            <person name="Gao Z.-H."/>
            <person name="Qiu L.-H."/>
        </authorList>
    </citation>
    <scope>NUCLEOTIDE SEQUENCE [LARGE SCALE GENOMIC DNA]</scope>
    <source>
        <strain evidence="3 4">KACC 12747</strain>
    </source>
</reference>
<keyword evidence="2" id="KW-0472">Membrane</keyword>
<keyword evidence="2" id="KW-1133">Transmembrane helix</keyword>
<evidence type="ECO:0000313" key="3">
    <source>
        <dbReference type="EMBL" id="TCI08961.1"/>
    </source>
</evidence>
<keyword evidence="2" id="KW-0812">Transmembrane</keyword>